<name>A0A1S8CVI9_9GAMM</name>
<reference evidence="2 3" key="1">
    <citation type="submission" date="2016-10" db="EMBL/GenBank/DDBJ databases">
        <title>Draft Genome sequence of Alkanindiges sp. strain H1.</title>
        <authorList>
            <person name="Subhash Y."/>
            <person name="Lee S."/>
        </authorList>
    </citation>
    <scope>NUCLEOTIDE SEQUENCE [LARGE SCALE GENOMIC DNA]</scope>
    <source>
        <strain evidence="2 3">H1</strain>
    </source>
</reference>
<protein>
    <submittedName>
        <fullName evidence="2">Uncharacterized protein</fullName>
    </submittedName>
</protein>
<evidence type="ECO:0000313" key="3">
    <source>
        <dbReference type="Proteomes" id="UP000192132"/>
    </source>
</evidence>
<comment type="caution">
    <text evidence="2">The sequence shown here is derived from an EMBL/GenBank/DDBJ whole genome shotgun (WGS) entry which is preliminary data.</text>
</comment>
<gene>
    <name evidence="2" type="ORF">BKE30_07795</name>
</gene>
<evidence type="ECO:0000256" key="1">
    <source>
        <dbReference type="SAM" id="SignalP"/>
    </source>
</evidence>
<dbReference type="STRING" id="1907941.BKE30_07795"/>
<evidence type="ECO:0000313" key="2">
    <source>
        <dbReference type="EMBL" id="ONG40053.1"/>
    </source>
</evidence>
<sequence>MKKYLWATVLGFCSIATLGAANFFDVNVSPYTIECFDKDEINSQEKAIIEKASLNILSMIKNQQANQLWEISHPELKRQLTSAQIAQGITQFLLGDTTSATISDERLIKIQGSEKTPVNVFCGSVKPNDPSHLSVQALVGNTNIAIVQIELPKKPFNQLVSLQLAKHKGEYRLVYMDLNSYQYNEKDSFYYKDLAKKYLDEKKHVEAFIYNQVALLLSNKGSFLQSALNMQLSADLQKLQNNKILKHALGSWQINKNQYRIISLGLITTQSDMNIHIKYVATQGLQPEQVQQDAEHLMGYLKQTYPALNQEFHGVVFEAYEKMPVDKTKIYPFYRVPMIF</sequence>
<proteinExistence type="predicted"/>
<feature type="chain" id="PRO_5012887794" evidence="1">
    <location>
        <begin position="21"/>
        <end position="340"/>
    </location>
</feature>
<organism evidence="2 3">
    <name type="scientific">Alkanindiges hydrocarboniclasticus</name>
    <dbReference type="NCBI Taxonomy" id="1907941"/>
    <lineage>
        <taxon>Bacteria</taxon>
        <taxon>Pseudomonadati</taxon>
        <taxon>Pseudomonadota</taxon>
        <taxon>Gammaproteobacteria</taxon>
        <taxon>Moraxellales</taxon>
        <taxon>Moraxellaceae</taxon>
        <taxon>Alkanindiges</taxon>
    </lineage>
</organism>
<feature type="signal peptide" evidence="1">
    <location>
        <begin position="1"/>
        <end position="20"/>
    </location>
</feature>
<keyword evidence="1" id="KW-0732">Signal</keyword>
<keyword evidence="3" id="KW-1185">Reference proteome</keyword>
<dbReference type="AlphaFoldDB" id="A0A1S8CVI9"/>
<dbReference type="Proteomes" id="UP000192132">
    <property type="component" value="Unassembled WGS sequence"/>
</dbReference>
<accession>A0A1S8CVI9</accession>
<dbReference type="EMBL" id="MLCN01000018">
    <property type="protein sequence ID" value="ONG40053.1"/>
    <property type="molecule type" value="Genomic_DNA"/>
</dbReference>
<dbReference type="RefSeq" id="WP_076878054.1">
    <property type="nucleotide sequence ID" value="NZ_MLCN01000018.1"/>
</dbReference>